<keyword evidence="2" id="KW-0521">NADP</keyword>
<dbReference type="CDD" id="cd05251">
    <property type="entry name" value="NmrA_like_SDR_a"/>
    <property type="match status" value="1"/>
</dbReference>
<dbReference type="Gene3D" id="3.40.50.720">
    <property type="entry name" value="NAD(P)-binding Rossmann-like Domain"/>
    <property type="match status" value="1"/>
</dbReference>
<evidence type="ECO:0000313" key="4">
    <source>
        <dbReference type="EMBL" id="PMD15668.1"/>
    </source>
</evidence>
<reference evidence="4 5" key="1">
    <citation type="submission" date="2016-05" db="EMBL/GenBank/DDBJ databases">
        <title>A degradative enzymes factory behind the ericoid mycorrhizal symbiosis.</title>
        <authorList>
            <consortium name="DOE Joint Genome Institute"/>
            <person name="Martino E."/>
            <person name="Morin E."/>
            <person name="Grelet G."/>
            <person name="Kuo A."/>
            <person name="Kohler A."/>
            <person name="Daghino S."/>
            <person name="Barry K."/>
            <person name="Choi C."/>
            <person name="Cichocki N."/>
            <person name="Clum A."/>
            <person name="Copeland A."/>
            <person name="Hainaut M."/>
            <person name="Haridas S."/>
            <person name="Labutti K."/>
            <person name="Lindquist E."/>
            <person name="Lipzen A."/>
            <person name="Khouja H.-R."/>
            <person name="Murat C."/>
            <person name="Ohm R."/>
            <person name="Olson A."/>
            <person name="Spatafora J."/>
            <person name="Veneault-Fourrey C."/>
            <person name="Henrissat B."/>
            <person name="Grigoriev I."/>
            <person name="Martin F."/>
            <person name="Perotto S."/>
        </authorList>
    </citation>
    <scope>NUCLEOTIDE SEQUENCE [LARGE SCALE GENOMIC DNA]</scope>
    <source>
        <strain evidence="4 5">UAMH 7357</strain>
    </source>
</reference>
<dbReference type="PANTHER" id="PTHR42748">
    <property type="entry name" value="NITROGEN METABOLITE REPRESSION PROTEIN NMRA FAMILY MEMBER"/>
    <property type="match status" value="1"/>
</dbReference>
<comment type="similarity">
    <text evidence="1">Belongs to the NmrA-type oxidoreductase family.</text>
</comment>
<organism evidence="4 5">
    <name type="scientific">Hyaloscypha hepaticicola</name>
    <dbReference type="NCBI Taxonomy" id="2082293"/>
    <lineage>
        <taxon>Eukaryota</taxon>
        <taxon>Fungi</taxon>
        <taxon>Dikarya</taxon>
        <taxon>Ascomycota</taxon>
        <taxon>Pezizomycotina</taxon>
        <taxon>Leotiomycetes</taxon>
        <taxon>Helotiales</taxon>
        <taxon>Hyaloscyphaceae</taxon>
        <taxon>Hyaloscypha</taxon>
    </lineage>
</organism>
<dbReference type="OrthoDB" id="300709at2759"/>
<evidence type="ECO:0000256" key="1">
    <source>
        <dbReference type="ARBA" id="ARBA00006328"/>
    </source>
</evidence>
<feature type="domain" description="NmrA-like" evidence="3">
    <location>
        <begin position="11"/>
        <end position="272"/>
    </location>
</feature>
<dbReference type="SUPFAM" id="SSF51735">
    <property type="entry name" value="NAD(P)-binding Rossmann-fold domains"/>
    <property type="match status" value="1"/>
</dbReference>
<dbReference type="GO" id="GO:0005634">
    <property type="term" value="C:nucleus"/>
    <property type="evidence" value="ECO:0007669"/>
    <property type="project" value="TreeGrafter"/>
</dbReference>
<name>A0A2J6PNR3_9HELO</name>
<dbReference type="InterPro" id="IPR051164">
    <property type="entry name" value="NmrA-like_oxidored"/>
</dbReference>
<gene>
    <name evidence="4" type="ORF">NA56DRAFT_732354</name>
</gene>
<evidence type="ECO:0000256" key="2">
    <source>
        <dbReference type="ARBA" id="ARBA00022857"/>
    </source>
</evidence>
<accession>A0A2J6PNR3</accession>
<dbReference type="STRING" id="1745343.A0A2J6PNR3"/>
<dbReference type="Gene3D" id="3.90.25.10">
    <property type="entry name" value="UDP-galactose 4-epimerase, domain 1"/>
    <property type="match status" value="1"/>
</dbReference>
<keyword evidence="5" id="KW-1185">Reference proteome</keyword>
<dbReference type="InterPro" id="IPR036291">
    <property type="entry name" value="NAD(P)-bd_dom_sf"/>
</dbReference>
<dbReference type="AlphaFoldDB" id="A0A2J6PNR3"/>
<dbReference type="PANTHER" id="PTHR42748:SF28">
    <property type="entry name" value="NMRA-LIKE DOMAIN-CONTAINING PROTEIN"/>
    <property type="match status" value="1"/>
</dbReference>
<dbReference type="Proteomes" id="UP000235672">
    <property type="component" value="Unassembled WGS sequence"/>
</dbReference>
<dbReference type="EMBL" id="KZ613511">
    <property type="protein sequence ID" value="PMD15668.1"/>
    <property type="molecule type" value="Genomic_DNA"/>
</dbReference>
<dbReference type="InterPro" id="IPR008030">
    <property type="entry name" value="NmrA-like"/>
</dbReference>
<protein>
    <submittedName>
        <fullName evidence="4">NAD(P)-binding protein</fullName>
    </submittedName>
</protein>
<proteinExistence type="inferred from homology"/>
<evidence type="ECO:0000259" key="3">
    <source>
        <dbReference type="Pfam" id="PF05368"/>
    </source>
</evidence>
<sequence>MSTQSKSFLQRKLVVVIGATGGQGGSVISRLLDDGFYHLRGTTRNPQSKSAQALTEKGVEMVTADLNDMDSIEVAFKDANIIFAFTNFFEAFATSGPEVAMQVEYTQGVNLAKAATATKSLDHFICSTLPNRSAISKGKWAVPHCDAKSHVDMFIKKNKALLAKTTFLWAGFFAETIHHPMFVPNLLKSSGKHVWLQPVPPTTPIFSIGDHTVNIGHFVHAIIQQPELTLGGNYVFATTETTTLGEYLQCWGEITGKKTEYVQVSFEAYDRLWLMWGLEVGKDLGCWAEFGAESWGSEKWIGKEELGLGSELVGFRQALVTLVESEHR</sequence>
<dbReference type="Pfam" id="PF05368">
    <property type="entry name" value="NmrA"/>
    <property type="match status" value="1"/>
</dbReference>
<evidence type="ECO:0000313" key="5">
    <source>
        <dbReference type="Proteomes" id="UP000235672"/>
    </source>
</evidence>